<evidence type="ECO:0000313" key="3">
    <source>
        <dbReference type="Proteomes" id="UP001199319"/>
    </source>
</evidence>
<dbReference type="AlphaFoldDB" id="A0AAE3AE66"/>
<evidence type="ECO:0000256" key="1">
    <source>
        <dbReference type="ARBA" id="ARBA00006479"/>
    </source>
</evidence>
<dbReference type="PANTHER" id="PTHR18964:SF149">
    <property type="entry name" value="BIFUNCTIONAL UDP-N-ACETYLGLUCOSAMINE 2-EPIMERASE_N-ACETYLMANNOSAMINE KINASE"/>
    <property type="match status" value="1"/>
</dbReference>
<dbReference type="SUPFAM" id="SSF53067">
    <property type="entry name" value="Actin-like ATPase domain"/>
    <property type="match status" value="1"/>
</dbReference>
<protein>
    <submittedName>
        <fullName evidence="2">ROK family protein</fullName>
    </submittedName>
</protein>
<comment type="caution">
    <text evidence="2">The sequence shown here is derived from an EMBL/GenBank/DDBJ whole genome shotgun (WGS) entry which is preliminary data.</text>
</comment>
<name>A0AAE3AE66_9FIRM</name>
<keyword evidence="3" id="KW-1185">Reference proteome</keyword>
<dbReference type="InterPro" id="IPR043129">
    <property type="entry name" value="ATPase_NBD"/>
</dbReference>
<dbReference type="EMBL" id="JAJEPW010000014">
    <property type="protein sequence ID" value="MCC2129162.1"/>
    <property type="molecule type" value="Genomic_DNA"/>
</dbReference>
<evidence type="ECO:0000313" key="2">
    <source>
        <dbReference type="EMBL" id="MCC2129162.1"/>
    </source>
</evidence>
<dbReference type="InterPro" id="IPR000600">
    <property type="entry name" value="ROK"/>
</dbReference>
<dbReference type="Gene3D" id="3.30.420.40">
    <property type="match status" value="2"/>
</dbReference>
<dbReference type="CDD" id="cd24068">
    <property type="entry name" value="ASKHA_NBD_ROK_FnNanK-like"/>
    <property type="match status" value="1"/>
</dbReference>
<comment type="similarity">
    <text evidence="1">Belongs to the ROK (NagC/XylR) family.</text>
</comment>
<proteinExistence type="inferred from homology"/>
<dbReference type="Pfam" id="PF00480">
    <property type="entry name" value="ROK"/>
    <property type="match status" value="1"/>
</dbReference>
<dbReference type="Proteomes" id="UP001199319">
    <property type="component" value="Unassembled WGS sequence"/>
</dbReference>
<accession>A0AAE3AE66</accession>
<gene>
    <name evidence="2" type="ORF">LKD37_06465</name>
</gene>
<dbReference type="PANTHER" id="PTHR18964">
    <property type="entry name" value="ROK (REPRESSOR, ORF, KINASE) FAMILY"/>
    <property type="match status" value="1"/>
</dbReference>
<dbReference type="PROSITE" id="PS01125">
    <property type="entry name" value="ROK"/>
    <property type="match status" value="1"/>
</dbReference>
<reference evidence="2" key="1">
    <citation type="submission" date="2021-10" db="EMBL/GenBank/DDBJ databases">
        <title>Anaerobic single-cell dispensing facilitates the cultivation of human gut bacteria.</title>
        <authorList>
            <person name="Afrizal A."/>
        </authorList>
    </citation>
    <scope>NUCLEOTIDE SEQUENCE</scope>
    <source>
        <strain evidence="2">CLA-AA-H272</strain>
    </source>
</reference>
<organism evidence="2 3">
    <name type="scientific">Brotocaccenecus cirricatena</name>
    <dbReference type="NCBI Taxonomy" id="3064195"/>
    <lineage>
        <taxon>Bacteria</taxon>
        <taxon>Bacillati</taxon>
        <taxon>Bacillota</taxon>
        <taxon>Clostridia</taxon>
        <taxon>Eubacteriales</taxon>
        <taxon>Oscillospiraceae</taxon>
        <taxon>Brotocaccenecus</taxon>
    </lineage>
</organism>
<dbReference type="InterPro" id="IPR049874">
    <property type="entry name" value="ROK_cs"/>
</dbReference>
<dbReference type="RefSeq" id="WP_302928458.1">
    <property type="nucleotide sequence ID" value="NZ_JAJEPW010000014.1"/>
</dbReference>
<sequence>MNYIGIDIGGTNLKAGLVDEDGLLLAVKTMKIREVSDPDALTDTLVALTRELAQEGGVPMEEIASVGAGVPGVVDIRTGSIVYTCNLPLRNIPLRKLFKRRLGLHLYVENDANCAALAEFHAGAGQGSKRFVTITLGTGIGAGIIHNGKIFHGGNGMAGEVGHTCIDYQGLPCPCGRRGCWEQYASASALKRFTAQAQLGNPDSILARVIREHDGHVSGQSAFMAARLGDPVGQQVCDMYVGYLAAGIANVVNIFQPDTLAIGGGVSNESDEQLLHPLQQLVERETIPCSAGKKTRIVKAQLGNQAGIIGAALLGKKKRI</sequence>